<sequence>MPAPSLLTLFILSGSLVMVAAVLVGLGRALTSAGWAPSERKNVLWTVSSVLLVWLAIAILLAQNGAYSAAADGLPTIQFGLLVPIIAGAALLFGSSTVARVLAAVPMQWLVGIQLYRIIGGVFVVLWLAGSVPGLFALPAGIGDVAVGVMAPFVAVRYARNAGQGRRAVAWWNAFGLFDLVVAVTLGLLTSPSPLQLFAFDRPNIIISEFPLILVPTFLVPLSVLLHVAVWIKLAREKETPSASSYARG</sequence>
<evidence type="ECO:0000313" key="2">
    <source>
        <dbReference type="EMBL" id="XCG51454.1"/>
    </source>
</evidence>
<reference evidence="2" key="1">
    <citation type="submission" date="2024-06" db="EMBL/GenBank/DDBJ databases">
        <title>Mesorhizobium karijinii sp. nov., a symbiont of the iconic Swainsona formosa from arid Australia.</title>
        <authorList>
            <person name="Hill Y.J."/>
            <person name="Watkin E.L.J."/>
            <person name="O'Hara G.W."/>
            <person name="Terpolilli J."/>
            <person name="Tye M.L."/>
            <person name="Kohlmeier M.G."/>
        </authorList>
    </citation>
    <scope>NUCLEOTIDE SEQUENCE</scope>
    <source>
        <strain evidence="2">WSM2240</strain>
    </source>
</reference>
<dbReference type="RefSeq" id="WP_353641042.1">
    <property type="nucleotide sequence ID" value="NZ_CP159253.1"/>
</dbReference>
<keyword evidence="1" id="KW-1133">Transmembrane helix</keyword>
<gene>
    <name evidence="2" type="ORF">ABVK50_13680</name>
</gene>
<feature type="transmembrane region" description="Helical" evidence="1">
    <location>
        <begin position="81"/>
        <end position="102"/>
    </location>
</feature>
<protein>
    <recommendedName>
        <fullName evidence="3">MFS transporter</fullName>
    </recommendedName>
</protein>
<feature type="transmembrane region" description="Helical" evidence="1">
    <location>
        <begin position="42"/>
        <end position="61"/>
    </location>
</feature>
<feature type="transmembrane region" description="Helical" evidence="1">
    <location>
        <begin position="135"/>
        <end position="156"/>
    </location>
</feature>
<name>A0AAU8CXU3_9HYPH</name>
<accession>A0AAU8CXU3</accession>
<feature type="transmembrane region" description="Helical" evidence="1">
    <location>
        <begin position="6"/>
        <end position="30"/>
    </location>
</feature>
<dbReference type="EMBL" id="CP159253">
    <property type="protein sequence ID" value="XCG51454.1"/>
    <property type="molecule type" value="Genomic_DNA"/>
</dbReference>
<feature type="transmembrane region" description="Helical" evidence="1">
    <location>
        <begin position="109"/>
        <end position="129"/>
    </location>
</feature>
<feature type="transmembrane region" description="Helical" evidence="1">
    <location>
        <begin position="168"/>
        <end position="190"/>
    </location>
</feature>
<feature type="transmembrane region" description="Helical" evidence="1">
    <location>
        <begin position="210"/>
        <end position="232"/>
    </location>
</feature>
<organism evidence="2">
    <name type="scientific">Mesorhizobium sp. WSM2240</name>
    <dbReference type="NCBI Taxonomy" id="3228851"/>
    <lineage>
        <taxon>Bacteria</taxon>
        <taxon>Pseudomonadati</taxon>
        <taxon>Pseudomonadota</taxon>
        <taxon>Alphaproteobacteria</taxon>
        <taxon>Hyphomicrobiales</taxon>
        <taxon>Phyllobacteriaceae</taxon>
        <taxon>Mesorhizobium</taxon>
    </lineage>
</organism>
<proteinExistence type="predicted"/>
<dbReference type="AlphaFoldDB" id="A0AAU8CXU3"/>
<keyword evidence="1" id="KW-0812">Transmembrane</keyword>
<keyword evidence="1" id="KW-0472">Membrane</keyword>
<evidence type="ECO:0000256" key="1">
    <source>
        <dbReference type="SAM" id="Phobius"/>
    </source>
</evidence>
<evidence type="ECO:0008006" key="3">
    <source>
        <dbReference type="Google" id="ProtNLM"/>
    </source>
</evidence>